<proteinExistence type="predicted"/>
<dbReference type="InterPro" id="IPR001295">
    <property type="entry name" value="Dihydroorotate_DH_CS"/>
</dbReference>
<keyword evidence="7" id="KW-0560">Oxidoreductase</keyword>
<evidence type="ECO:0000256" key="3">
    <source>
        <dbReference type="ARBA" id="ARBA00004725"/>
    </source>
</evidence>
<dbReference type="PROSITE" id="PS00912">
    <property type="entry name" value="DHODEHASE_2"/>
    <property type="match status" value="1"/>
</dbReference>
<evidence type="ECO:0000256" key="2">
    <source>
        <dbReference type="ARBA" id="ARBA00003125"/>
    </source>
</evidence>
<accession>A0A382JPH9</accession>
<dbReference type="GO" id="GO:0006207">
    <property type="term" value="P:'de novo' pyrimidine nucleobase biosynthetic process"/>
    <property type="evidence" value="ECO:0007669"/>
    <property type="project" value="InterPro"/>
</dbReference>
<comment type="pathway">
    <text evidence="3">Pyrimidine metabolism; UMP biosynthesis via de novo pathway.</text>
</comment>
<dbReference type="InterPro" id="IPR005720">
    <property type="entry name" value="Dihydroorotate_DH_cat"/>
</dbReference>
<dbReference type="AlphaFoldDB" id="A0A382JPH9"/>
<keyword evidence="5" id="KW-0288">FMN</keyword>
<dbReference type="Pfam" id="PF01180">
    <property type="entry name" value="DHO_dh"/>
    <property type="match status" value="1"/>
</dbReference>
<evidence type="ECO:0000256" key="4">
    <source>
        <dbReference type="ARBA" id="ARBA00022630"/>
    </source>
</evidence>
<dbReference type="InterPro" id="IPR013785">
    <property type="entry name" value="Aldolase_TIM"/>
</dbReference>
<dbReference type="PANTHER" id="PTHR48109:SF4">
    <property type="entry name" value="DIHYDROOROTATE DEHYDROGENASE (QUINONE), MITOCHONDRIAL"/>
    <property type="match status" value="1"/>
</dbReference>
<dbReference type="UniPathway" id="UPA00070"/>
<comment type="function">
    <text evidence="2">Catalyzes the conversion of dihydroorotate to orotate with quinone as electron acceptor.</text>
</comment>
<dbReference type="GO" id="GO:0044205">
    <property type="term" value="P:'de novo' UMP biosynthetic process"/>
    <property type="evidence" value="ECO:0007669"/>
    <property type="project" value="UniProtKB-UniPathway"/>
</dbReference>
<evidence type="ECO:0000313" key="9">
    <source>
        <dbReference type="EMBL" id="SVC12511.1"/>
    </source>
</evidence>
<keyword evidence="4" id="KW-0285">Flavoprotein</keyword>
<feature type="domain" description="Dihydroorotate dehydrogenase catalytic" evidence="8">
    <location>
        <begin position="42"/>
        <end position="323"/>
    </location>
</feature>
<comment type="cofactor">
    <cofactor evidence="1">
        <name>FMN</name>
        <dbReference type="ChEBI" id="CHEBI:58210"/>
    </cofactor>
</comment>
<evidence type="ECO:0000259" key="8">
    <source>
        <dbReference type="Pfam" id="PF01180"/>
    </source>
</evidence>
<dbReference type="InterPro" id="IPR012135">
    <property type="entry name" value="Dihydroorotate_DH_1_2"/>
</dbReference>
<protein>
    <recommendedName>
        <fullName evidence="8">Dihydroorotate dehydrogenase catalytic domain-containing protein</fullName>
    </recommendedName>
</protein>
<reference evidence="9" key="1">
    <citation type="submission" date="2018-05" db="EMBL/GenBank/DDBJ databases">
        <authorList>
            <person name="Lanie J.A."/>
            <person name="Ng W.-L."/>
            <person name="Kazmierczak K.M."/>
            <person name="Andrzejewski T.M."/>
            <person name="Davidsen T.M."/>
            <person name="Wayne K.J."/>
            <person name="Tettelin H."/>
            <person name="Glass J.I."/>
            <person name="Rusch D."/>
            <person name="Podicherti R."/>
            <person name="Tsui H.-C.T."/>
            <person name="Winkler M.E."/>
        </authorList>
    </citation>
    <scope>NUCLEOTIDE SEQUENCE</scope>
</reference>
<evidence type="ECO:0000256" key="5">
    <source>
        <dbReference type="ARBA" id="ARBA00022643"/>
    </source>
</evidence>
<dbReference type="GO" id="GO:0005737">
    <property type="term" value="C:cytoplasm"/>
    <property type="evidence" value="ECO:0007669"/>
    <property type="project" value="InterPro"/>
</dbReference>
<dbReference type="PIRSF" id="PIRSF000164">
    <property type="entry name" value="DHO_oxidase"/>
    <property type="match status" value="1"/>
</dbReference>
<keyword evidence="6" id="KW-0665">Pyrimidine biosynthesis</keyword>
<dbReference type="SUPFAM" id="SSF51395">
    <property type="entry name" value="FMN-linked oxidoreductases"/>
    <property type="match status" value="1"/>
</dbReference>
<sequence>MLFLKPKDLEPAVKLGDTVLSSFGILGKLIYDFPIPDGKNIEIYELTFPSPLIGASFKSESDILDIWLRMGLGGVVFKTVMKEKRIGNARPRLQDARIHGEKGLLNSLGLPGPGIANFINDIVHSALWEYSRPLGISIGGDTVNEYVENIDQVQTVLQHHTLPYFYEVNISCPNTENGQTICEDPATLNSLLSAVKKTVSNPISIKVSPDVSNETLSAIGEICSTYDTLLINAGNTQYKTPDEVGVKQINFAMDGGGLSGPAIFQRTLEMVSLFAQFNIPIMATGGISTIHHVQALKEAGASLFGMATALVLDPYCIPRIHSRL</sequence>
<name>A0A382JPH9_9ZZZZ</name>
<evidence type="ECO:0000256" key="1">
    <source>
        <dbReference type="ARBA" id="ARBA00001917"/>
    </source>
</evidence>
<organism evidence="9">
    <name type="scientific">marine metagenome</name>
    <dbReference type="NCBI Taxonomy" id="408172"/>
    <lineage>
        <taxon>unclassified sequences</taxon>
        <taxon>metagenomes</taxon>
        <taxon>ecological metagenomes</taxon>
    </lineage>
</organism>
<dbReference type="PANTHER" id="PTHR48109">
    <property type="entry name" value="DIHYDROOROTATE DEHYDROGENASE (QUINONE), MITOCHONDRIAL-RELATED"/>
    <property type="match status" value="1"/>
</dbReference>
<evidence type="ECO:0000256" key="7">
    <source>
        <dbReference type="ARBA" id="ARBA00023002"/>
    </source>
</evidence>
<evidence type="ECO:0000256" key="6">
    <source>
        <dbReference type="ARBA" id="ARBA00022975"/>
    </source>
</evidence>
<dbReference type="GO" id="GO:0004152">
    <property type="term" value="F:dihydroorotate dehydrogenase activity"/>
    <property type="evidence" value="ECO:0007669"/>
    <property type="project" value="InterPro"/>
</dbReference>
<dbReference type="Gene3D" id="3.20.20.70">
    <property type="entry name" value="Aldolase class I"/>
    <property type="match status" value="1"/>
</dbReference>
<dbReference type="EMBL" id="UINC01074878">
    <property type="protein sequence ID" value="SVC12511.1"/>
    <property type="molecule type" value="Genomic_DNA"/>
</dbReference>
<gene>
    <name evidence="9" type="ORF">METZ01_LOCUS265365</name>
</gene>
<dbReference type="InterPro" id="IPR050074">
    <property type="entry name" value="DHO_dehydrogenase"/>
</dbReference>